<dbReference type="PANTHER" id="PTHR30160:SF1">
    <property type="entry name" value="LIPOPOLYSACCHARIDE 1,2-N-ACETYLGLUCOSAMINETRANSFERASE-RELATED"/>
    <property type="match status" value="1"/>
</dbReference>
<dbReference type="AlphaFoldDB" id="A0A975IFX2"/>
<dbReference type="KEGG" id="tun:J9260_11595"/>
<dbReference type="Pfam" id="PF01075">
    <property type="entry name" value="Glyco_transf_9"/>
    <property type="match status" value="1"/>
</dbReference>
<dbReference type="EMBL" id="CP072793">
    <property type="protein sequence ID" value="QTR52371.1"/>
    <property type="molecule type" value="Genomic_DNA"/>
</dbReference>
<sequence>MMNSRLWGRLFLILMAFPQLVVKPWKKKPVSAHRILVLSHLLLGDTLMLTALLKRLHCKYPDAILTLVCQEAVVPLYQTQPYGINAIAFNPKKFSSIFYLIRHCRQYDLAFIPGDNRWSWLALAMGSRWIVAFSGGAAWKNLPISELKSFPVSILSWGDLVASLAGDLPRVEYNPDDWIAPSCYPFDLPSSPYAVLHLGASKPHKYWDADNWMAVAEWLRVRGITIVWSVGAKEITLLESIRQMDGDYCYKGELDLTQLWHLLKYAQVLVCPDTGIAHLGRLTNTPTIALFGPGSPLISGAGSFWKNSPFMPVWDESVLCRDMNRLFQRQIPWVKHCLRGSKECPTPYCMDKISVDNVLELLTKSFDSVNDL</sequence>
<proteinExistence type="predicted"/>
<dbReference type="SUPFAM" id="SSF53756">
    <property type="entry name" value="UDP-Glycosyltransferase/glycogen phosphorylase"/>
    <property type="match status" value="1"/>
</dbReference>
<reference evidence="3" key="1">
    <citation type="submission" date="2021-04" db="EMBL/GenBank/DDBJ databases">
        <title>Genomics, taxonomy and metabolism of representatives of sulfur bacteria of the genus Thiothrix: Thiothrix fructosivorans QT, Thiothrix unzii A1T and three new species, Thiothrix subterranea sp. nov., Thiothrix litoralis sp. nov. and 'Candidatus Thiothrix anitrata' sp. nov.</title>
        <authorList>
            <person name="Ravin N.V."/>
            <person name="Smolyakov D."/>
            <person name="Rudenko T.S."/>
            <person name="Mardanov A.V."/>
            <person name="Beletsky A.V."/>
            <person name="Markov N.D."/>
            <person name="Fomenkov A.I."/>
            <person name="Roberts R.J."/>
            <person name="Karnachuk O.V."/>
            <person name="Novikov A."/>
            <person name="Grabovich M.Y."/>
        </authorList>
    </citation>
    <scope>NUCLEOTIDE SEQUENCE</scope>
    <source>
        <strain evidence="3">A1</strain>
    </source>
</reference>
<evidence type="ECO:0000313" key="4">
    <source>
        <dbReference type="Proteomes" id="UP000672009"/>
    </source>
</evidence>
<evidence type="ECO:0000256" key="1">
    <source>
        <dbReference type="ARBA" id="ARBA00022676"/>
    </source>
</evidence>
<dbReference type="RefSeq" id="WP_210217920.1">
    <property type="nucleotide sequence ID" value="NZ_CP072793.1"/>
</dbReference>
<dbReference type="Gene3D" id="3.40.50.2000">
    <property type="entry name" value="Glycogen Phosphorylase B"/>
    <property type="match status" value="2"/>
</dbReference>
<protein>
    <submittedName>
        <fullName evidence="3">Glycosyltransferase family 9 protein</fullName>
    </submittedName>
</protein>
<dbReference type="Proteomes" id="UP000672009">
    <property type="component" value="Chromosome"/>
</dbReference>
<keyword evidence="4" id="KW-1185">Reference proteome</keyword>
<organism evidence="3 4">
    <name type="scientific">Thiothrix unzii</name>
    <dbReference type="NCBI Taxonomy" id="111769"/>
    <lineage>
        <taxon>Bacteria</taxon>
        <taxon>Pseudomonadati</taxon>
        <taxon>Pseudomonadota</taxon>
        <taxon>Gammaproteobacteria</taxon>
        <taxon>Thiotrichales</taxon>
        <taxon>Thiotrichaceae</taxon>
        <taxon>Thiothrix</taxon>
    </lineage>
</organism>
<gene>
    <name evidence="3" type="ORF">J9260_11595</name>
</gene>
<keyword evidence="2" id="KW-0808">Transferase</keyword>
<accession>A0A975IFX2</accession>
<keyword evidence="1" id="KW-0328">Glycosyltransferase</keyword>
<dbReference type="GO" id="GO:0005829">
    <property type="term" value="C:cytosol"/>
    <property type="evidence" value="ECO:0007669"/>
    <property type="project" value="TreeGrafter"/>
</dbReference>
<evidence type="ECO:0000256" key="2">
    <source>
        <dbReference type="ARBA" id="ARBA00022679"/>
    </source>
</evidence>
<dbReference type="GO" id="GO:0008713">
    <property type="term" value="F:ADP-heptose-lipopolysaccharide heptosyltransferase activity"/>
    <property type="evidence" value="ECO:0007669"/>
    <property type="project" value="TreeGrafter"/>
</dbReference>
<dbReference type="InterPro" id="IPR051199">
    <property type="entry name" value="LPS_LOS_Heptosyltrfase"/>
</dbReference>
<dbReference type="PANTHER" id="PTHR30160">
    <property type="entry name" value="TETRAACYLDISACCHARIDE 4'-KINASE-RELATED"/>
    <property type="match status" value="1"/>
</dbReference>
<name>A0A975IFX2_9GAMM</name>
<dbReference type="CDD" id="cd03789">
    <property type="entry name" value="GT9_LPS_heptosyltransferase"/>
    <property type="match status" value="1"/>
</dbReference>
<dbReference type="GO" id="GO:0009244">
    <property type="term" value="P:lipopolysaccharide core region biosynthetic process"/>
    <property type="evidence" value="ECO:0007669"/>
    <property type="project" value="TreeGrafter"/>
</dbReference>
<dbReference type="InterPro" id="IPR002201">
    <property type="entry name" value="Glyco_trans_9"/>
</dbReference>
<evidence type="ECO:0000313" key="3">
    <source>
        <dbReference type="EMBL" id="QTR52371.1"/>
    </source>
</evidence>